<dbReference type="EMBL" id="JBBPBK010000159">
    <property type="protein sequence ID" value="KAK9266377.1"/>
    <property type="molecule type" value="Genomic_DNA"/>
</dbReference>
<proteinExistence type="predicted"/>
<evidence type="ECO:0000313" key="3">
    <source>
        <dbReference type="Proteomes" id="UP001415857"/>
    </source>
</evidence>
<organism evidence="2 3">
    <name type="scientific">Liquidambar formosana</name>
    <name type="common">Formosan gum</name>
    <dbReference type="NCBI Taxonomy" id="63359"/>
    <lineage>
        <taxon>Eukaryota</taxon>
        <taxon>Viridiplantae</taxon>
        <taxon>Streptophyta</taxon>
        <taxon>Embryophyta</taxon>
        <taxon>Tracheophyta</taxon>
        <taxon>Spermatophyta</taxon>
        <taxon>Magnoliopsida</taxon>
        <taxon>eudicotyledons</taxon>
        <taxon>Gunneridae</taxon>
        <taxon>Pentapetalae</taxon>
        <taxon>Saxifragales</taxon>
        <taxon>Altingiaceae</taxon>
        <taxon>Liquidambar</taxon>
    </lineage>
</organism>
<accession>A0AAP0N679</accession>
<evidence type="ECO:0000256" key="1">
    <source>
        <dbReference type="SAM" id="MobiDB-lite"/>
    </source>
</evidence>
<feature type="region of interest" description="Disordered" evidence="1">
    <location>
        <begin position="74"/>
        <end position="99"/>
    </location>
</feature>
<keyword evidence="3" id="KW-1185">Reference proteome</keyword>
<comment type="caution">
    <text evidence="2">The sequence shown here is derived from an EMBL/GenBank/DDBJ whole genome shotgun (WGS) entry which is preliminary data.</text>
</comment>
<dbReference type="Proteomes" id="UP001415857">
    <property type="component" value="Unassembled WGS sequence"/>
</dbReference>
<feature type="compositionally biased region" description="Gly residues" evidence="1">
    <location>
        <begin position="89"/>
        <end position="99"/>
    </location>
</feature>
<sequence length="99" mass="10102">MKQPAVGVKNSVRRWEIEIRNEKEKGSRSELSAIGGELRAWQGEELAVSTISCIPVPLSYESLGNSGRPKMGTAGVGIGEGGASSATRKGGGGGFGGGV</sequence>
<protein>
    <submittedName>
        <fullName evidence="2">Uncharacterized protein</fullName>
    </submittedName>
</protein>
<evidence type="ECO:0000313" key="2">
    <source>
        <dbReference type="EMBL" id="KAK9266377.1"/>
    </source>
</evidence>
<name>A0AAP0N679_LIQFO</name>
<reference evidence="2 3" key="1">
    <citation type="journal article" date="2024" name="Plant J.">
        <title>Genome sequences and population genomics reveal climatic adaptation and genomic divergence between two closely related sweetgum species.</title>
        <authorList>
            <person name="Xu W.Q."/>
            <person name="Ren C.Q."/>
            <person name="Zhang X.Y."/>
            <person name="Comes H.P."/>
            <person name="Liu X.H."/>
            <person name="Li Y.G."/>
            <person name="Kettle C.J."/>
            <person name="Jalonen R."/>
            <person name="Gaisberger H."/>
            <person name="Ma Y.Z."/>
            <person name="Qiu Y.X."/>
        </authorList>
    </citation>
    <scope>NUCLEOTIDE SEQUENCE [LARGE SCALE GENOMIC DNA]</scope>
    <source>
        <strain evidence="2">Hangzhou</strain>
    </source>
</reference>
<gene>
    <name evidence="2" type="ORF">L1049_027345</name>
</gene>
<dbReference type="AlphaFoldDB" id="A0AAP0N679"/>